<dbReference type="SUPFAM" id="SSF54236">
    <property type="entry name" value="Ubiquitin-like"/>
    <property type="match status" value="1"/>
</dbReference>
<dbReference type="GO" id="GO:0034045">
    <property type="term" value="C:phagophore assembly site membrane"/>
    <property type="evidence" value="ECO:0007669"/>
    <property type="project" value="UniProtKB-SubCell"/>
</dbReference>
<keyword evidence="6" id="KW-0653">Protein transport</keyword>
<keyword evidence="6" id="KW-0472">Membrane</keyword>
<evidence type="ECO:0000313" key="8">
    <source>
        <dbReference type="EMBL" id="CAE6996127.1"/>
    </source>
</evidence>
<evidence type="ECO:0000256" key="5">
    <source>
        <dbReference type="ARBA" id="ARBA00023006"/>
    </source>
</evidence>
<comment type="similarity">
    <text evidence="1 6">Belongs to the ATG12 family.</text>
</comment>
<sequence length="184" mass="20200">MSDTNSPKERIPSDEEDTQEAPLTMAASVVLTHLPRDASKALENAGDLVVQKGMSLFLSFPFLCFTFIVPHLPLPDNLNFPHPCIPSHHHLSSPNSPTVTIRLQPIGSAPHLTQRIFKLSTTQTFATIVRFLRKRLGVKEHESVFCYVGSVFSPGLDEGVGNLWSCFKQGEELVVGYAVSPAFG</sequence>
<dbReference type="GO" id="GO:0015031">
    <property type="term" value="P:protein transport"/>
    <property type="evidence" value="ECO:0007669"/>
    <property type="project" value="UniProtKB-KW"/>
</dbReference>
<name>A0A6S6VFB5_9PLEO</name>
<keyword evidence="6" id="KW-0813">Transport</keyword>
<accession>A0A6S6VFB5</accession>
<dbReference type="PANTHER" id="PTHR13385">
    <property type="entry name" value="AUTOPHAGY PROTEIN 12"/>
    <property type="match status" value="1"/>
</dbReference>
<dbReference type="InterPro" id="IPR029071">
    <property type="entry name" value="Ubiquitin-like_domsf"/>
</dbReference>
<evidence type="ECO:0000256" key="1">
    <source>
        <dbReference type="ARBA" id="ARBA00007778"/>
    </source>
</evidence>
<organism evidence="8 9">
    <name type="scientific">Pyrenophora teres f. teres</name>
    <dbReference type="NCBI Taxonomy" id="97479"/>
    <lineage>
        <taxon>Eukaryota</taxon>
        <taxon>Fungi</taxon>
        <taxon>Dikarya</taxon>
        <taxon>Ascomycota</taxon>
        <taxon>Pezizomycotina</taxon>
        <taxon>Dothideomycetes</taxon>
        <taxon>Pleosporomycetidae</taxon>
        <taxon>Pleosporales</taxon>
        <taxon>Pleosporineae</taxon>
        <taxon>Pleosporaceae</taxon>
        <taxon>Pyrenophora</taxon>
    </lineage>
</organism>
<evidence type="ECO:0000256" key="2">
    <source>
        <dbReference type="ARBA" id="ARBA00015875"/>
    </source>
</evidence>
<dbReference type="GO" id="GO:0061723">
    <property type="term" value="P:glycophagy"/>
    <property type="evidence" value="ECO:0007669"/>
    <property type="project" value="TreeGrafter"/>
</dbReference>
<dbReference type="GO" id="GO:0034274">
    <property type="term" value="C:Atg12-Atg5-Atg16 complex"/>
    <property type="evidence" value="ECO:0007669"/>
    <property type="project" value="TreeGrafter"/>
</dbReference>
<dbReference type="Gene3D" id="3.10.20.90">
    <property type="entry name" value="Phosphatidylinositol 3-kinase Catalytic Subunit, Chain A, domain 1"/>
    <property type="match status" value="1"/>
</dbReference>
<evidence type="ECO:0000256" key="7">
    <source>
        <dbReference type="SAM" id="MobiDB-lite"/>
    </source>
</evidence>
<evidence type="ECO:0000256" key="3">
    <source>
        <dbReference type="ARBA" id="ARBA00022499"/>
    </source>
</evidence>
<comment type="function">
    <text evidence="6">Ubiquitin-like protein involved in cytoplasm to vacuole transport (Cvt), autophagy vesicles formation, mitophagy, and nucleophagy.</text>
</comment>
<evidence type="ECO:0000313" key="9">
    <source>
        <dbReference type="Proteomes" id="UP000472372"/>
    </source>
</evidence>
<dbReference type="GO" id="GO:0000422">
    <property type="term" value="P:autophagy of mitochondrion"/>
    <property type="evidence" value="ECO:0007669"/>
    <property type="project" value="TreeGrafter"/>
</dbReference>
<dbReference type="Proteomes" id="UP000472372">
    <property type="component" value="Chromosome 1"/>
</dbReference>
<reference evidence="8" key="1">
    <citation type="submission" date="2021-02" db="EMBL/GenBank/DDBJ databases">
        <authorList>
            <person name="Syme A R."/>
            <person name="Syme A R."/>
            <person name="Moolhuijzen P."/>
        </authorList>
    </citation>
    <scope>NUCLEOTIDE SEQUENCE</scope>
    <source>
        <strain evidence="8">W1-1</strain>
    </source>
</reference>
<dbReference type="GO" id="GO:0019776">
    <property type="term" value="F:Atg8-family ligase activity"/>
    <property type="evidence" value="ECO:0007669"/>
    <property type="project" value="TreeGrafter"/>
</dbReference>
<evidence type="ECO:0000256" key="4">
    <source>
        <dbReference type="ARBA" id="ARBA00022786"/>
    </source>
</evidence>
<dbReference type="EMBL" id="HG992977">
    <property type="protein sequence ID" value="CAE6996127.1"/>
    <property type="molecule type" value="Genomic_DNA"/>
</dbReference>
<dbReference type="GO" id="GO:0000045">
    <property type="term" value="P:autophagosome assembly"/>
    <property type="evidence" value="ECO:0007669"/>
    <property type="project" value="InterPro"/>
</dbReference>
<proteinExistence type="inferred from homology"/>
<keyword evidence="3 6" id="KW-1017">Isopeptide bond</keyword>
<gene>
    <name evidence="8" type="ORF">PTTW11_00271</name>
</gene>
<dbReference type="CDD" id="cd01612">
    <property type="entry name" value="Ubl_ATG12"/>
    <property type="match status" value="1"/>
</dbReference>
<comment type="subunit">
    <text evidence="6">Forms a conjugate with ATG5.</text>
</comment>
<comment type="subcellular location">
    <subcellularLocation>
        <location evidence="6">Preautophagosomal structure membrane</location>
        <topology evidence="6">Peripheral membrane protein</topology>
    </subcellularLocation>
</comment>
<dbReference type="GO" id="GO:0000421">
    <property type="term" value="C:autophagosome membrane"/>
    <property type="evidence" value="ECO:0007669"/>
    <property type="project" value="TreeGrafter"/>
</dbReference>
<dbReference type="GO" id="GO:0097352">
    <property type="term" value="P:autophagosome maturation"/>
    <property type="evidence" value="ECO:0007669"/>
    <property type="project" value="TreeGrafter"/>
</dbReference>
<dbReference type="Pfam" id="PF04110">
    <property type="entry name" value="APG12"/>
    <property type="match status" value="1"/>
</dbReference>
<dbReference type="InterPro" id="IPR007242">
    <property type="entry name" value="Atg12"/>
</dbReference>
<keyword evidence="5 6" id="KW-0072">Autophagy</keyword>
<feature type="region of interest" description="Disordered" evidence="7">
    <location>
        <begin position="1"/>
        <end position="22"/>
    </location>
</feature>
<dbReference type="PANTHER" id="PTHR13385:SF0">
    <property type="entry name" value="UBIQUITIN-LIKE PROTEIN ATG12"/>
    <property type="match status" value="1"/>
</dbReference>
<dbReference type="GO" id="GO:0034727">
    <property type="term" value="P:piecemeal microautophagy of the nucleus"/>
    <property type="evidence" value="ECO:0007669"/>
    <property type="project" value="TreeGrafter"/>
</dbReference>
<evidence type="ECO:0000256" key="6">
    <source>
        <dbReference type="RuleBase" id="RU361201"/>
    </source>
</evidence>
<protein>
    <recommendedName>
        <fullName evidence="2 6">Ubiquitin-like protein ATG12</fullName>
    </recommendedName>
</protein>
<feature type="compositionally biased region" description="Basic and acidic residues" evidence="7">
    <location>
        <begin position="1"/>
        <end position="13"/>
    </location>
</feature>
<keyword evidence="4 6" id="KW-0833">Ubl conjugation pathway</keyword>
<dbReference type="AlphaFoldDB" id="A0A6S6VFB5"/>